<dbReference type="PANTHER" id="PTHR12149">
    <property type="entry name" value="FRUCTOSAMINE 3 KINASE-RELATED PROTEIN"/>
    <property type="match status" value="1"/>
</dbReference>
<dbReference type="SUPFAM" id="SSF56112">
    <property type="entry name" value="Protein kinase-like (PK-like)"/>
    <property type="match status" value="1"/>
</dbReference>
<reference evidence="3 4" key="1">
    <citation type="submission" date="2018-08" db="EMBL/GenBank/DDBJ databases">
        <title>Wenzhouxiangella salilacus sp. nov., a novel bacterium isolated from a saline lake in Xinjiang Province, China.</title>
        <authorList>
            <person name="Han S."/>
        </authorList>
    </citation>
    <scope>NUCLEOTIDE SEQUENCE [LARGE SCALE GENOMIC DNA]</scope>
    <source>
        <strain evidence="3 4">XDB06</strain>
    </source>
</reference>
<comment type="caution">
    <text evidence="3">The sequence shown here is derived from an EMBL/GenBank/DDBJ whole genome shotgun (WGS) entry which is preliminary data.</text>
</comment>
<dbReference type="Gene3D" id="3.90.1200.10">
    <property type="match status" value="1"/>
</dbReference>
<dbReference type="OrthoDB" id="5291879at2"/>
<dbReference type="AlphaFoldDB" id="A0A3E1K8F1"/>
<organism evidence="3 4">
    <name type="scientific">Wenzhouxiangella sediminis</name>
    <dbReference type="NCBI Taxonomy" id="1792836"/>
    <lineage>
        <taxon>Bacteria</taxon>
        <taxon>Pseudomonadati</taxon>
        <taxon>Pseudomonadota</taxon>
        <taxon>Gammaproteobacteria</taxon>
        <taxon>Chromatiales</taxon>
        <taxon>Wenzhouxiangellaceae</taxon>
        <taxon>Wenzhouxiangella</taxon>
    </lineage>
</organism>
<dbReference type="Proteomes" id="UP000260351">
    <property type="component" value="Unassembled WGS sequence"/>
</dbReference>
<evidence type="ECO:0000256" key="1">
    <source>
        <dbReference type="ARBA" id="ARBA00009460"/>
    </source>
</evidence>
<comment type="similarity">
    <text evidence="1 2">Belongs to the fructosamine kinase family.</text>
</comment>
<dbReference type="GO" id="GO:0016301">
    <property type="term" value="F:kinase activity"/>
    <property type="evidence" value="ECO:0007669"/>
    <property type="project" value="UniProtKB-UniRule"/>
</dbReference>
<sequence>MPLDVEQAAAVARTLGLDEHGLKVDKVPGGDIAEASLLQAADARVFLKTLPLDRAGLLSAEADGLQALAEAGELRVPRVIRRGMHDGFAWLALEYLDLDQRSADADERLGRQLAALHRHTGDEFGWHRSNYIGRTPQTNTPVDAWTVFFAAHRLGAQFDRLRRKLPDQGWNHLKKEITAAWQEASEGHEPSPSLIHGDLWRGNAAALSDDTPVIFDPSIHYADRECDLAMAHLFGGFDDAFYSAYQEAWPLPEGFETRRLFYKLYHMLNHANMFGGAYVEASEQLCRRILRG</sequence>
<keyword evidence="2" id="KW-0808">Transferase</keyword>
<dbReference type="InterPro" id="IPR011009">
    <property type="entry name" value="Kinase-like_dom_sf"/>
</dbReference>
<dbReference type="EMBL" id="QUZK01000036">
    <property type="protein sequence ID" value="RFF30347.1"/>
    <property type="molecule type" value="Genomic_DNA"/>
</dbReference>
<proteinExistence type="inferred from homology"/>
<dbReference type="Gene3D" id="3.30.200.20">
    <property type="entry name" value="Phosphorylase Kinase, domain 1"/>
    <property type="match status" value="1"/>
</dbReference>
<dbReference type="InterPro" id="IPR016477">
    <property type="entry name" value="Fructo-/Ketosamine-3-kinase"/>
</dbReference>
<evidence type="ECO:0000313" key="4">
    <source>
        <dbReference type="Proteomes" id="UP000260351"/>
    </source>
</evidence>
<dbReference type="PANTHER" id="PTHR12149:SF8">
    <property type="entry name" value="PROTEIN-RIBULOSAMINE 3-KINASE"/>
    <property type="match status" value="1"/>
</dbReference>
<dbReference type="PIRSF" id="PIRSF006221">
    <property type="entry name" value="Ketosamine-3-kinase"/>
    <property type="match status" value="1"/>
</dbReference>
<keyword evidence="2 3" id="KW-0418">Kinase</keyword>
<evidence type="ECO:0000256" key="2">
    <source>
        <dbReference type="PIRNR" id="PIRNR006221"/>
    </source>
</evidence>
<keyword evidence="4" id="KW-1185">Reference proteome</keyword>
<gene>
    <name evidence="3" type="ORF">DZC52_08515</name>
</gene>
<accession>A0A3E1K8F1</accession>
<dbReference type="RefSeq" id="WP_116650714.1">
    <property type="nucleotide sequence ID" value="NZ_QUZK01000036.1"/>
</dbReference>
<protein>
    <submittedName>
        <fullName evidence="3">Fructosamine kinase family protein</fullName>
    </submittedName>
</protein>
<name>A0A3E1K8F1_9GAMM</name>
<dbReference type="Pfam" id="PF03881">
    <property type="entry name" value="Fructosamin_kin"/>
    <property type="match status" value="1"/>
</dbReference>
<evidence type="ECO:0000313" key="3">
    <source>
        <dbReference type="EMBL" id="RFF30347.1"/>
    </source>
</evidence>